<protein>
    <submittedName>
        <fullName evidence="2">Uncharacterized protein</fullName>
    </submittedName>
</protein>
<organism evidence="2 3">
    <name type="scientific">Ameca splendens</name>
    <dbReference type="NCBI Taxonomy" id="208324"/>
    <lineage>
        <taxon>Eukaryota</taxon>
        <taxon>Metazoa</taxon>
        <taxon>Chordata</taxon>
        <taxon>Craniata</taxon>
        <taxon>Vertebrata</taxon>
        <taxon>Euteleostomi</taxon>
        <taxon>Actinopterygii</taxon>
        <taxon>Neopterygii</taxon>
        <taxon>Teleostei</taxon>
        <taxon>Neoteleostei</taxon>
        <taxon>Acanthomorphata</taxon>
        <taxon>Ovalentaria</taxon>
        <taxon>Atherinomorphae</taxon>
        <taxon>Cyprinodontiformes</taxon>
        <taxon>Goodeidae</taxon>
        <taxon>Ameca</taxon>
    </lineage>
</organism>
<evidence type="ECO:0000313" key="2">
    <source>
        <dbReference type="EMBL" id="MEQ2312984.1"/>
    </source>
</evidence>
<name>A0ABV1A367_9TELE</name>
<feature type="region of interest" description="Disordered" evidence="1">
    <location>
        <begin position="76"/>
        <end position="107"/>
    </location>
</feature>
<feature type="region of interest" description="Disordered" evidence="1">
    <location>
        <begin position="122"/>
        <end position="145"/>
    </location>
</feature>
<accession>A0ABV1A367</accession>
<evidence type="ECO:0000256" key="1">
    <source>
        <dbReference type="SAM" id="MobiDB-lite"/>
    </source>
</evidence>
<sequence>MKRKITDFSGTMPPKVKGISAADVPPVVYCTLTCGDASADGSAAPPGLFVATADMEDNPGCAAAASAVHTISAAPPEKCLPPSGPTVESSIAPELPASTSSSSPSQAEVHCSSDCCRDLTKSHQPDDPAILSGTRRVQGVTQKSRSVQPHFQDFKWLTLSNAGKNILHSVSPLDH</sequence>
<keyword evidence="3" id="KW-1185">Reference proteome</keyword>
<proteinExistence type="predicted"/>
<dbReference type="EMBL" id="JAHRIP010081287">
    <property type="protein sequence ID" value="MEQ2312984.1"/>
    <property type="molecule type" value="Genomic_DNA"/>
</dbReference>
<comment type="caution">
    <text evidence="2">The sequence shown here is derived from an EMBL/GenBank/DDBJ whole genome shotgun (WGS) entry which is preliminary data.</text>
</comment>
<dbReference type="Proteomes" id="UP001469553">
    <property type="component" value="Unassembled WGS sequence"/>
</dbReference>
<evidence type="ECO:0000313" key="3">
    <source>
        <dbReference type="Proteomes" id="UP001469553"/>
    </source>
</evidence>
<reference evidence="2 3" key="1">
    <citation type="submission" date="2021-06" db="EMBL/GenBank/DDBJ databases">
        <authorList>
            <person name="Palmer J.M."/>
        </authorList>
    </citation>
    <scope>NUCLEOTIDE SEQUENCE [LARGE SCALE GENOMIC DNA]</scope>
    <source>
        <strain evidence="2 3">AS_MEX2019</strain>
        <tissue evidence="2">Muscle</tissue>
    </source>
</reference>
<gene>
    <name evidence="2" type="ORF">AMECASPLE_036964</name>
</gene>